<dbReference type="PANTHER" id="PTHR43685">
    <property type="entry name" value="GLYCOSYLTRANSFERASE"/>
    <property type="match status" value="1"/>
</dbReference>
<feature type="domain" description="Glycosyltransferase 2-like" evidence="1">
    <location>
        <begin position="5"/>
        <end position="117"/>
    </location>
</feature>
<dbReference type="InterPro" id="IPR001173">
    <property type="entry name" value="Glyco_trans_2-like"/>
</dbReference>
<name>A0ABS6WLI5_9HYPH</name>
<dbReference type="Proteomes" id="UP001430804">
    <property type="component" value="Unassembled WGS sequence"/>
</dbReference>
<evidence type="ECO:0000313" key="2">
    <source>
        <dbReference type="EMBL" id="MBW3096816.1"/>
    </source>
</evidence>
<dbReference type="Pfam" id="PF00535">
    <property type="entry name" value="Glycos_transf_2"/>
    <property type="match status" value="1"/>
</dbReference>
<sequence length="220" mass="23619">MNYTAVIPAYNASETIEECLGSIMAQSVLPQRIIVVDDGSTDATAKRAAGVSDLVEVIRQANGGVGKATTTGLAASRTELTATLDADDLWLRDKSERQITYLAAHPECDGVFGAMRTFGADARAGDEGPGWSRTTMMIRTAAALRVGPVIDPGGGRGDMIDWLARAREMGVQLAMMDTLLSLRRIRPGSLSYGRDAARDRGYAQVAWLALQRRKSRDKGS</sequence>
<protein>
    <submittedName>
        <fullName evidence="2">Glycosyltransferase family 2 protein</fullName>
    </submittedName>
</protein>
<evidence type="ECO:0000313" key="3">
    <source>
        <dbReference type="Proteomes" id="UP001430804"/>
    </source>
</evidence>
<dbReference type="PANTHER" id="PTHR43685:SF2">
    <property type="entry name" value="GLYCOSYLTRANSFERASE 2-LIKE DOMAIN-CONTAINING PROTEIN"/>
    <property type="match status" value="1"/>
</dbReference>
<proteinExistence type="predicted"/>
<accession>A0ABS6WLI5</accession>
<keyword evidence="3" id="KW-1185">Reference proteome</keyword>
<reference evidence="2" key="1">
    <citation type="submission" date="2021-07" db="EMBL/GenBank/DDBJ databases">
        <title>Pseudohoeflea marina sp. nov. a polyhydroxyalcanoate-producing bacterium.</title>
        <authorList>
            <person name="Zheng W."/>
            <person name="Yu S."/>
            <person name="Huang Y."/>
        </authorList>
    </citation>
    <scope>NUCLEOTIDE SEQUENCE</scope>
    <source>
        <strain evidence="2">DP4N28-3</strain>
    </source>
</reference>
<dbReference type="InterPro" id="IPR050834">
    <property type="entry name" value="Glycosyltransf_2"/>
</dbReference>
<dbReference type="CDD" id="cd00761">
    <property type="entry name" value="Glyco_tranf_GTA_type"/>
    <property type="match status" value="1"/>
</dbReference>
<evidence type="ECO:0000259" key="1">
    <source>
        <dbReference type="Pfam" id="PF00535"/>
    </source>
</evidence>
<gene>
    <name evidence="2" type="ORF">KY465_05945</name>
</gene>
<comment type="caution">
    <text evidence="2">The sequence shown here is derived from an EMBL/GenBank/DDBJ whole genome shotgun (WGS) entry which is preliminary data.</text>
</comment>
<dbReference type="EMBL" id="JAHWQX010000001">
    <property type="protein sequence ID" value="MBW3096816.1"/>
    <property type="molecule type" value="Genomic_DNA"/>
</dbReference>
<organism evidence="2 3">
    <name type="scientific">Pseudohoeflea coraliihabitans</name>
    <dbReference type="NCBI Taxonomy" id="2860393"/>
    <lineage>
        <taxon>Bacteria</taxon>
        <taxon>Pseudomonadati</taxon>
        <taxon>Pseudomonadota</taxon>
        <taxon>Alphaproteobacteria</taxon>
        <taxon>Hyphomicrobiales</taxon>
        <taxon>Rhizobiaceae</taxon>
        <taxon>Pseudohoeflea</taxon>
    </lineage>
</organism>
<dbReference type="RefSeq" id="WP_219200680.1">
    <property type="nucleotide sequence ID" value="NZ_JAHWQX010000001.1"/>
</dbReference>